<dbReference type="GO" id="GO:0004089">
    <property type="term" value="F:carbonate dehydratase activity"/>
    <property type="evidence" value="ECO:0007669"/>
    <property type="project" value="UniProtKB-UniRule"/>
</dbReference>
<evidence type="ECO:0000256" key="7">
    <source>
        <dbReference type="ARBA" id="ARBA00023180"/>
    </source>
</evidence>
<evidence type="ECO:0000259" key="11">
    <source>
        <dbReference type="PROSITE" id="PS51144"/>
    </source>
</evidence>
<evidence type="ECO:0000256" key="1">
    <source>
        <dbReference type="ARBA" id="ARBA00001947"/>
    </source>
</evidence>
<feature type="chain" id="PRO_5040547234" description="Carbonic anhydrase" evidence="9">
    <location>
        <begin position="22"/>
        <end position="327"/>
    </location>
</feature>
<dbReference type="GO" id="GO:0005886">
    <property type="term" value="C:plasma membrane"/>
    <property type="evidence" value="ECO:0007669"/>
    <property type="project" value="TreeGrafter"/>
</dbReference>
<feature type="domain" description="Alpha-carbonic anhydrase" evidence="11">
    <location>
        <begin position="26"/>
        <end position="291"/>
    </location>
</feature>
<dbReference type="Pfam" id="PF00194">
    <property type="entry name" value="Carb_anhydrase"/>
    <property type="match status" value="1"/>
</dbReference>
<feature type="signal peptide" evidence="9">
    <location>
        <begin position="1"/>
        <end position="21"/>
    </location>
</feature>
<keyword evidence="7" id="KW-0325">Glycoprotein</keyword>
<dbReference type="EMBL" id="JAINUF010000004">
    <property type="protein sequence ID" value="KAJ8364324.1"/>
    <property type="molecule type" value="Genomic_DNA"/>
</dbReference>
<comment type="similarity">
    <text evidence="2 9">Belongs to the alpha-carbonic anhydrase family.</text>
</comment>
<keyword evidence="4 9" id="KW-0479">Metal-binding</keyword>
<keyword evidence="5 9" id="KW-0732">Signal</keyword>
<organism evidence="12 13">
    <name type="scientific">Synaphobranchus kaupii</name>
    <name type="common">Kaup's arrowtooth eel</name>
    <dbReference type="NCBI Taxonomy" id="118154"/>
    <lineage>
        <taxon>Eukaryota</taxon>
        <taxon>Metazoa</taxon>
        <taxon>Chordata</taxon>
        <taxon>Craniata</taxon>
        <taxon>Vertebrata</taxon>
        <taxon>Euteleostomi</taxon>
        <taxon>Actinopterygii</taxon>
        <taxon>Neopterygii</taxon>
        <taxon>Teleostei</taxon>
        <taxon>Anguilliformes</taxon>
        <taxon>Synaphobranchidae</taxon>
        <taxon>Synaphobranchus</taxon>
    </lineage>
</organism>
<evidence type="ECO:0000313" key="12">
    <source>
        <dbReference type="EMBL" id="KAJ8364324.1"/>
    </source>
</evidence>
<dbReference type="OrthoDB" id="429145at2759"/>
<dbReference type="EC" id="4.2.1.1" evidence="3 9"/>
<evidence type="ECO:0000256" key="5">
    <source>
        <dbReference type="ARBA" id="ARBA00022729"/>
    </source>
</evidence>
<dbReference type="AlphaFoldDB" id="A0A9Q1J2E1"/>
<comment type="cofactor">
    <cofactor evidence="1 9">
        <name>Zn(2+)</name>
        <dbReference type="ChEBI" id="CHEBI:29105"/>
    </cofactor>
</comment>
<evidence type="ECO:0000256" key="8">
    <source>
        <dbReference type="ARBA" id="ARBA00023239"/>
    </source>
</evidence>
<evidence type="ECO:0000256" key="10">
    <source>
        <dbReference type="SAM" id="MobiDB-lite"/>
    </source>
</evidence>
<dbReference type="SMART" id="SM01057">
    <property type="entry name" value="Carb_anhydrase"/>
    <property type="match status" value="1"/>
</dbReference>
<comment type="function">
    <text evidence="9">Reversible hydration of carbon dioxide.</text>
</comment>
<protein>
    <recommendedName>
        <fullName evidence="3 9">Carbonic anhydrase</fullName>
        <ecNumber evidence="3 9">4.2.1.1</ecNumber>
    </recommendedName>
</protein>
<dbReference type="PROSITE" id="PS00162">
    <property type="entry name" value="ALPHA_CA_1"/>
    <property type="match status" value="1"/>
</dbReference>
<comment type="catalytic activity">
    <reaction evidence="9">
        <text>hydrogencarbonate + H(+) = CO2 + H2O</text>
        <dbReference type="Rhea" id="RHEA:10748"/>
        <dbReference type="ChEBI" id="CHEBI:15377"/>
        <dbReference type="ChEBI" id="CHEBI:15378"/>
        <dbReference type="ChEBI" id="CHEBI:16526"/>
        <dbReference type="ChEBI" id="CHEBI:17544"/>
        <dbReference type="EC" id="4.2.1.1"/>
    </reaction>
</comment>
<dbReference type="SUPFAM" id="SSF51069">
    <property type="entry name" value="Carbonic anhydrase"/>
    <property type="match status" value="1"/>
</dbReference>
<evidence type="ECO:0000256" key="3">
    <source>
        <dbReference type="ARBA" id="ARBA00012925"/>
    </source>
</evidence>
<evidence type="ECO:0000256" key="6">
    <source>
        <dbReference type="ARBA" id="ARBA00022833"/>
    </source>
</evidence>
<gene>
    <name evidence="12" type="ORF">SKAU_G00131550</name>
</gene>
<dbReference type="InterPro" id="IPR001148">
    <property type="entry name" value="CA_dom"/>
</dbReference>
<sequence length="327" mass="35863">MMALLAAMTIFAAVLMPFAQSANTNIPWCYHESFCNDTVWMSRPYGVCNGTRQSPINIETAKVKEDARLTAFTFNGFSNNSTMKEIMNTGRTVKVKLGEGLVSVSGGGLPTSYTALQFHLHWGNGSSHPGSEHTVDNKSYPMELHIVNIKTEFNGNISLALADPEGVAALGFFIEEREGTGQPESWRTLTNYLANITNRGDHVNITDHISVDDLLEGVDRTAFYRYLGSLTTPNCDEIVVWTVFKDPIRVSKDLIDLLPTVHFNTSSNSPPMTNVFRSIVQANNRTVTTQPVVSPTPAPTPSSAASKPHSTLGLLSSLTMLTLLHWK</sequence>
<dbReference type="InterPro" id="IPR018338">
    <property type="entry name" value="Carbonic_anhydrase_a-class_CS"/>
</dbReference>
<dbReference type="GO" id="GO:0008270">
    <property type="term" value="F:zinc ion binding"/>
    <property type="evidence" value="ECO:0007669"/>
    <property type="project" value="UniProtKB-UniRule"/>
</dbReference>
<feature type="region of interest" description="Disordered" evidence="10">
    <location>
        <begin position="289"/>
        <end position="309"/>
    </location>
</feature>
<evidence type="ECO:0000313" key="13">
    <source>
        <dbReference type="Proteomes" id="UP001152622"/>
    </source>
</evidence>
<reference evidence="12" key="1">
    <citation type="journal article" date="2023" name="Science">
        <title>Genome structures resolve the early diversification of teleost fishes.</title>
        <authorList>
            <person name="Parey E."/>
            <person name="Louis A."/>
            <person name="Montfort J."/>
            <person name="Bouchez O."/>
            <person name="Roques C."/>
            <person name="Iampietro C."/>
            <person name="Lluch J."/>
            <person name="Castinel A."/>
            <person name="Donnadieu C."/>
            <person name="Desvignes T."/>
            <person name="Floi Bucao C."/>
            <person name="Jouanno E."/>
            <person name="Wen M."/>
            <person name="Mejri S."/>
            <person name="Dirks R."/>
            <person name="Jansen H."/>
            <person name="Henkel C."/>
            <person name="Chen W.J."/>
            <person name="Zahm M."/>
            <person name="Cabau C."/>
            <person name="Klopp C."/>
            <person name="Thompson A.W."/>
            <person name="Robinson-Rechavi M."/>
            <person name="Braasch I."/>
            <person name="Lecointre G."/>
            <person name="Bobe J."/>
            <person name="Postlethwait J.H."/>
            <person name="Berthelot C."/>
            <person name="Roest Crollius H."/>
            <person name="Guiguen Y."/>
        </authorList>
    </citation>
    <scope>NUCLEOTIDE SEQUENCE</scope>
    <source>
        <strain evidence="12">WJC10195</strain>
    </source>
</reference>
<dbReference type="Proteomes" id="UP001152622">
    <property type="component" value="Chromosome 4"/>
</dbReference>
<proteinExistence type="inferred from homology"/>
<dbReference type="FunFam" id="3.10.200.10:FF:000003">
    <property type="entry name" value="Carbonic anhydrase 12"/>
    <property type="match status" value="1"/>
</dbReference>
<dbReference type="Gene3D" id="3.10.200.10">
    <property type="entry name" value="Alpha carbonic anhydrase"/>
    <property type="match status" value="1"/>
</dbReference>
<dbReference type="InterPro" id="IPR023561">
    <property type="entry name" value="Carbonic_anhydrase_a-class"/>
</dbReference>
<keyword evidence="13" id="KW-1185">Reference proteome</keyword>
<name>A0A9Q1J2E1_SYNKA</name>
<dbReference type="PANTHER" id="PTHR18952">
    <property type="entry name" value="CARBONIC ANHYDRASE"/>
    <property type="match status" value="1"/>
</dbReference>
<dbReference type="PROSITE" id="PS51144">
    <property type="entry name" value="ALPHA_CA_2"/>
    <property type="match status" value="1"/>
</dbReference>
<dbReference type="CDD" id="cd03117">
    <property type="entry name" value="alpha_CA_IV_XV_like"/>
    <property type="match status" value="1"/>
</dbReference>
<dbReference type="InterPro" id="IPR041874">
    <property type="entry name" value="CA4/CA15"/>
</dbReference>
<evidence type="ECO:0000256" key="9">
    <source>
        <dbReference type="RuleBase" id="RU367011"/>
    </source>
</evidence>
<evidence type="ECO:0000256" key="4">
    <source>
        <dbReference type="ARBA" id="ARBA00022723"/>
    </source>
</evidence>
<comment type="caution">
    <text evidence="12">The sequence shown here is derived from an EMBL/GenBank/DDBJ whole genome shotgun (WGS) entry which is preliminary data.</text>
</comment>
<accession>A0A9Q1J2E1</accession>
<keyword evidence="6 9" id="KW-0862">Zinc</keyword>
<keyword evidence="8 9" id="KW-0456">Lyase</keyword>
<evidence type="ECO:0000256" key="2">
    <source>
        <dbReference type="ARBA" id="ARBA00010718"/>
    </source>
</evidence>
<dbReference type="InterPro" id="IPR036398">
    <property type="entry name" value="CA_dom_sf"/>
</dbReference>
<dbReference type="PANTHER" id="PTHR18952:SF200">
    <property type="entry name" value="CARBONIC ANHYDRASE"/>
    <property type="match status" value="1"/>
</dbReference>